<evidence type="ECO:0000259" key="13">
    <source>
        <dbReference type="Pfam" id="PF01007"/>
    </source>
</evidence>
<dbReference type="Proteomes" id="UP001652626">
    <property type="component" value="Chromosome 9"/>
</dbReference>
<keyword evidence="6 11" id="KW-0630">Potassium</keyword>
<evidence type="ECO:0000256" key="3">
    <source>
        <dbReference type="ARBA" id="ARBA00022538"/>
    </source>
</evidence>
<keyword evidence="8 11" id="KW-0406">Ion transport</keyword>
<dbReference type="Gene3D" id="2.60.40.1400">
    <property type="entry name" value="G protein-activated inward rectifier potassium channel 1"/>
    <property type="match status" value="1"/>
</dbReference>
<accession>A0A8B8HX89</accession>
<keyword evidence="7 12" id="KW-1133">Transmembrane helix</keyword>
<evidence type="ECO:0000313" key="16">
    <source>
        <dbReference type="RefSeq" id="XP_026488331.2"/>
    </source>
</evidence>
<comment type="subcellular location">
    <subcellularLocation>
        <location evidence="1 11">Membrane</location>
        <topology evidence="1 11">Multi-pass membrane protein</topology>
    </subcellularLocation>
</comment>
<reference evidence="16" key="1">
    <citation type="submission" date="2025-08" db="UniProtKB">
        <authorList>
            <consortium name="RefSeq"/>
        </authorList>
    </citation>
    <scope>IDENTIFICATION</scope>
    <source>
        <tissue evidence="16">Whole body</tissue>
    </source>
</reference>
<dbReference type="InterPro" id="IPR040445">
    <property type="entry name" value="Kir_TM"/>
</dbReference>
<keyword evidence="15" id="KW-1185">Reference proteome</keyword>
<dbReference type="InterPro" id="IPR041647">
    <property type="entry name" value="IRK_C"/>
</dbReference>
<evidence type="ECO:0000256" key="11">
    <source>
        <dbReference type="RuleBase" id="RU003822"/>
    </source>
</evidence>
<evidence type="ECO:0000256" key="6">
    <source>
        <dbReference type="ARBA" id="ARBA00022958"/>
    </source>
</evidence>
<dbReference type="GO" id="GO:0034702">
    <property type="term" value="C:monoatomic ion channel complex"/>
    <property type="evidence" value="ECO:0007669"/>
    <property type="project" value="UniProtKB-KW"/>
</dbReference>
<evidence type="ECO:0000256" key="9">
    <source>
        <dbReference type="ARBA" id="ARBA00023136"/>
    </source>
</evidence>
<dbReference type="OrthoDB" id="273257at2759"/>
<keyword evidence="3 11" id="KW-0633">Potassium transport</keyword>
<dbReference type="PANTHER" id="PTHR11767">
    <property type="entry name" value="INWARD RECTIFIER POTASSIUM CHANNEL"/>
    <property type="match status" value="1"/>
</dbReference>
<sequence length="372" mass="43328">MEYRLDNNTNKHHADCRFKRHIKQRISIRRQNKRVVFKTGELNLEKSSSETPFRLIPDIISKFIDARWRWSLIFCILVYILIWFLFASIWWLILYLHGDLREENLPSANNGTIWNPCIREIYSFTSIFLFSIEIHTTIGYGKRAITLECPSAMLTMCIEGIAGHFTQALIIAIVFAKLTRPKNRAQSLIFSKSAIINQRDTHLCLIFRVGNIRKSRIIASKVNAYLIQYESNSDDDIIVNNEQINLRVKVDACDDILFLNPISVVHRIDSDSPFYNMSAQDMLNSNLEIVVVFEGVIESTGQTVQAISSYTSQEIMWGRRFSQLIHFQKNKQGYVKDFSKFDEMCRVNTPLCRAKELDDYFENRKRLSSVLT</sequence>
<dbReference type="GO" id="GO:0005242">
    <property type="term" value="F:inward rectifier potassium channel activity"/>
    <property type="evidence" value="ECO:0007669"/>
    <property type="project" value="InterPro"/>
</dbReference>
<evidence type="ECO:0000256" key="2">
    <source>
        <dbReference type="ARBA" id="ARBA00022448"/>
    </source>
</evidence>
<evidence type="ECO:0000256" key="1">
    <source>
        <dbReference type="ARBA" id="ARBA00004141"/>
    </source>
</evidence>
<feature type="domain" description="Inward rectifier potassium channel C-terminal" evidence="14">
    <location>
        <begin position="188"/>
        <end position="359"/>
    </location>
</feature>
<dbReference type="PANTHER" id="PTHR11767:SF113">
    <property type="entry name" value="INWARDLY RECTIFYING POTASSIUM CHANNEL 2, ISOFORM D"/>
    <property type="match status" value="1"/>
</dbReference>
<gene>
    <name evidence="16" type="primary">LOC113395019</name>
</gene>
<dbReference type="SUPFAM" id="SSF81324">
    <property type="entry name" value="Voltage-gated potassium channels"/>
    <property type="match status" value="1"/>
</dbReference>
<feature type="domain" description="Potassium channel inwardly rectifying transmembrane" evidence="13">
    <location>
        <begin position="37"/>
        <end position="181"/>
    </location>
</feature>
<evidence type="ECO:0000256" key="12">
    <source>
        <dbReference type="SAM" id="Phobius"/>
    </source>
</evidence>
<evidence type="ECO:0000259" key="14">
    <source>
        <dbReference type="Pfam" id="PF17655"/>
    </source>
</evidence>
<dbReference type="InterPro" id="IPR014756">
    <property type="entry name" value="Ig_E-set"/>
</dbReference>
<comment type="similarity">
    <text evidence="11">Belongs to the inward rectifier-type potassium channel (TC 1.A.2.1) family.</text>
</comment>
<keyword evidence="4 11" id="KW-0812">Transmembrane</keyword>
<evidence type="ECO:0000256" key="5">
    <source>
        <dbReference type="ARBA" id="ARBA00022882"/>
    </source>
</evidence>
<dbReference type="GO" id="GO:0005886">
    <property type="term" value="C:plasma membrane"/>
    <property type="evidence" value="ECO:0007669"/>
    <property type="project" value="TreeGrafter"/>
</dbReference>
<dbReference type="InterPro" id="IPR013518">
    <property type="entry name" value="K_chnl_inward-rec_Kir_cyto"/>
</dbReference>
<dbReference type="AlphaFoldDB" id="A0A8B8HX89"/>
<dbReference type="GO" id="GO:0034765">
    <property type="term" value="P:regulation of monoatomic ion transmembrane transport"/>
    <property type="evidence" value="ECO:0007669"/>
    <property type="project" value="TreeGrafter"/>
</dbReference>
<evidence type="ECO:0000256" key="10">
    <source>
        <dbReference type="ARBA" id="ARBA00023303"/>
    </source>
</evidence>
<dbReference type="InterPro" id="IPR016449">
    <property type="entry name" value="K_chnl_inward-rec_Kir"/>
</dbReference>
<dbReference type="PRINTS" id="PR01320">
    <property type="entry name" value="KIRCHANNEL"/>
</dbReference>
<dbReference type="PIRSF" id="PIRSF005465">
    <property type="entry name" value="GIRK_kir"/>
    <property type="match status" value="1"/>
</dbReference>
<dbReference type="SUPFAM" id="SSF81296">
    <property type="entry name" value="E set domains"/>
    <property type="match status" value="1"/>
</dbReference>
<dbReference type="OMA" id="IDCRSPF"/>
<keyword evidence="2 11" id="KW-0813">Transport</keyword>
<dbReference type="Pfam" id="PF01007">
    <property type="entry name" value="IRK"/>
    <property type="match status" value="1"/>
</dbReference>
<evidence type="ECO:0000256" key="7">
    <source>
        <dbReference type="ARBA" id="ARBA00022989"/>
    </source>
</evidence>
<dbReference type="GeneID" id="113395019"/>
<dbReference type="Gene3D" id="1.10.287.70">
    <property type="match status" value="1"/>
</dbReference>
<evidence type="ECO:0000256" key="4">
    <source>
        <dbReference type="ARBA" id="ARBA00022692"/>
    </source>
</evidence>
<proteinExistence type="inferred from homology"/>
<dbReference type="RefSeq" id="XP_026488331.2">
    <property type="nucleotide sequence ID" value="XM_026632546.2"/>
</dbReference>
<evidence type="ECO:0000256" key="8">
    <source>
        <dbReference type="ARBA" id="ARBA00023065"/>
    </source>
</evidence>
<keyword evidence="5 11" id="KW-0851">Voltage-gated channel</keyword>
<protein>
    <submittedName>
        <fullName evidence="16">Inward rectifier potassium channel 2-like</fullName>
    </submittedName>
</protein>
<evidence type="ECO:0000313" key="15">
    <source>
        <dbReference type="Proteomes" id="UP001652626"/>
    </source>
</evidence>
<dbReference type="Pfam" id="PF17655">
    <property type="entry name" value="IRK_C"/>
    <property type="match status" value="1"/>
</dbReference>
<feature type="transmembrane region" description="Helical" evidence="12">
    <location>
        <begin position="70"/>
        <end position="93"/>
    </location>
</feature>
<name>A0A8B8HX89_VANTA</name>
<dbReference type="GO" id="GO:1990573">
    <property type="term" value="P:potassium ion import across plasma membrane"/>
    <property type="evidence" value="ECO:0007669"/>
    <property type="project" value="TreeGrafter"/>
</dbReference>
<organism evidence="15 16">
    <name type="scientific">Vanessa tameamea</name>
    <name type="common">Kamehameha butterfly</name>
    <dbReference type="NCBI Taxonomy" id="334116"/>
    <lineage>
        <taxon>Eukaryota</taxon>
        <taxon>Metazoa</taxon>
        <taxon>Ecdysozoa</taxon>
        <taxon>Arthropoda</taxon>
        <taxon>Hexapoda</taxon>
        <taxon>Insecta</taxon>
        <taxon>Pterygota</taxon>
        <taxon>Neoptera</taxon>
        <taxon>Endopterygota</taxon>
        <taxon>Lepidoptera</taxon>
        <taxon>Glossata</taxon>
        <taxon>Ditrysia</taxon>
        <taxon>Papilionoidea</taxon>
        <taxon>Nymphalidae</taxon>
        <taxon>Nymphalinae</taxon>
        <taxon>Vanessa</taxon>
    </lineage>
</organism>
<keyword evidence="10 11" id="KW-0407">Ion channel</keyword>
<keyword evidence="9 12" id="KW-0472">Membrane</keyword>